<protein>
    <submittedName>
        <fullName evidence="3">Uncharacterized protein</fullName>
    </submittedName>
</protein>
<feature type="compositionally biased region" description="Polar residues" evidence="1">
    <location>
        <begin position="405"/>
        <end position="423"/>
    </location>
</feature>
<feature type="region of interest" description="Disordered" evidence="1">
    <location>
        <begin position="88"/>
        <end position="108"/>
    </location>
</feature>
<dbReference type="Proteomes" id="UP001280581">
    <property type="component" value="Unassembled WGS sequence"/>
</dbReference>
<gene>
    <name evidence="3" type="ORF">GRF29_96g890362</name>
</gene>
<comment type="caution">
    <text evidence="3">The sequence shown here is derived from an EMBL/GenBank/DDBJ whole genome shotgun (WGS) entry which is preliminary data.</text>
</comment>
<reference evidence="3 4" key="1">
    <citation type="submission" date="2021-02" db="EMBL/GenBank/DDBJ databases">
        <title>Genome assembly of Pseudopithomyces chartarum.</title>
        <authorList>
            <person name="Jauregui R."/>
            <person name="Singh J."/>
            <person name="Voisey C."/>
        </authorList>
    </citation>
    <scope>NUCLEOTIDE SEQUENCE [LARGE SCALE GENOMIC DNA]</scope>
    <source>
        <strain evidence="3 4">AGR01</strain>
    </source>
</reference>
<evidence type="ECO:0000313" key="3">
    <source>
        <dbReference type="EMBL" id="KAK3207935.1"/>
    </source>
</evidence>
<evidence type="ECO:0000256" key="1">
    <source>
        <dbReference type="SAM" id="MobiDB-lite"/>
    </source>
</evidence>
<feature type="region of interest" description="Disordered" evidence="1">
    <location>
        <begin position="373"/>
        <end position="432"/>
    </location>
</feature>
<dbReference type="AlphaFoldDB" id="A0AAN6RGK8"/>
<keyword evidence="4" id="KW-1185">Reference proteome</keyword>
<name>A0AAN6RGK8_9PLEO</name>
<proteinExistence type="predicted"/>
<keyword evidence="2" id="KW-1133">Transmembrane helix</keyword>
<organism evidence="3 4">
    <name type="scientific">Pseudopithomyces chartarum</name>
    <dbReference type="NCBI Taxonomy" id="1892770"/>
    <lineage>
        <taxon>Eukaryota</taxon>
        <taxon>Fungi</taxon>
        <taxon>Dikarya</taxon>
        <taxon>Ascomycota</taxon>
        <taxon>Pezizomycotina</taxon>
        <taxon>Dothideomycetes</taxon>
        <taxon>Pleosporomycetidae</taxon>
        <taxon>Pleosporales</taxon>
        <taxon>Massarineae</taxon>
        <taxon>Didymosphaeriaceae</taxon>
        <taxon>Pseudopithomyces</taxon>
    </lineage>
</organism>
<keyword evidence="2" id="KW-0472">Membrane</keyword>
<evidence type="ECO:0000313" key="4">
    <source>
        <dbReference type="Proteomes" id="UP001280581"/>
    </source>
</evidence>
<sequence length="729" mass="79407">MFGFGAAVEAVDGLILYLLYVVFDMSFWTAAAWSEFMATIIVYVGAFVIGRKITRWAMSPGTLIAWHLSPPQPNDTRRERRISTAAVRTAPFASSPTPHARPEYLSSSPSTTYGKFRGVNKRPHEQRHREDNAIMDCGIPERNSRPRYKFDSHNRLVPREKPAATYENPRSVSHPDNICVSAESDTHESPAAAKMSTTLAVSGFATPVVALSSTGLATGTMSFKRGLIEPLQCRGAAPAADAGRAHVPTSTESMAKQDVEPLWDACVESTRASPVLAPVPVSTDEMAKPIPSDSVANAPTWRPSSGPVYKLRGPDPRFTTTNAPTANMLHFVHTQQQVPVPTWRPSSGPVYKLRGPDPRFATNNPLAVQAVQSVPTQKEATAPTWRPSSGPVYKLRGPDPRFATKSASPTVSAVQDVPHTSTPEPTPMPSALSVPAISSAQALSISPDRTSCRRALPQHNLPVSEARKAVASNPEPTLAATSPSCQNVPLERNSVSMTLEVAAPAPAPLSAPTRISTLAPTNLSASSTPSASVGGIYPMTQQDWMRPISEMLALDIERWEMSEEELMTWKILPNAVKVTQLSDQAAEEKARRDPFTLASRYGDIAVELKKTLVLMRLQLAHSRPFFRPDYGNFDAVRKMILTATASFTQMSNHNLDSDDFPGVDFSLFKNALGFFVNHIADDPTFLIWVRENRLNHGSDIVTDTKRKAKYVNAIAGGKHSRAAHRLAQS</sequence>
<accession>A0AAN6RGK8</accession>
<feature type="transmembrane region" description="Helical" evidence="2">
    <location>
        <begin position="27"/>
        <end position="49"/>
    </location>
</feature>
<dbReference type="EMBL" id="WVTA01000008">
    <property type="protein sequence ID" value="KAK3207935.1"/>
    <property type="molecule type" value="Genomic_DNA"/>
</dbReference>
<feature type="region of interest" description="Disordered" evidence="1">
    <location>
        <begin position="290"/>
        <end position="315"/>
    </location>
</feature>
<keyword evidence="2" id="KW-0812">Transmembrane</keyword>
<evidence type="ECO:0000256" key="2">
    <source>
        <dbReference type="SAM" id="Phobius"/>
    </source>
</evidence>